<dbReference type="SUPFAM" id="SSF50129">
    <property type="entry name" value="GroES-like"/>
    <property type="match status" value="1"/>
</dbReference>
<accession>A0A5N7CFA5</accession>
<dbReference type="InterPro" id="IPR011032">
    <property type="entry name" value="GroES-like_sf"/>
</dbReference>
<reference evidence="6" key="2">
    <citation type="submission" date="2019-04" db="EMBL/GenBank/DDBJ databases">
        <title>Friends and foes A comparative genomics studyof 23 Aspergillus species from section Flavi.</title>
        <authorList>
            <consortium name="DOE Joint Genome Institute"/>
            <person name="Kjaerbolling I."/>
            <person name="Vesth T."/>
            <person name="Frisvad J.C."/>
            <person name="Nybo J.L."/>
            <person name="Theobald S."/>
            <person name="Kildgaard S."/>
            <person name="Isbrandt T."/>
            <person name="Kuo A."/>
            <person name="Sato A."/>
            <person name="Lyhne E.K."/>
            <person name="Kogle M.E."/>
            <person name="Wiebenga A."/>
            <person name="Kun R.S."/>
            <person name="Lubbers R.J."/>
            <person name="Makela M.R."/>
            <person name="Barry K."/>
            <person name="Chovatia M."/>
            <person name="Clum A."/>
            <person name="Daum C."/>
            <person name="Haridas S."/>
            <person name="He G."/>
            <person name="LaButti K."/>
            <person name="Lipzen A."/>
            <person name="Mondo S."/>
            <person name="Riley R."/>
            <person name="Salamov A."/>
            <person name="Simmons B.A."/>
            <person name="Magnuson J.K."/>
            <person name="Henrissat B."/>
            <person name="Mortensen U.H."/>
            <person name="Larsen T.O."/>
            <person name="Devries R.P."/>
            <person name="Grigoriev I.V."/>
            <person name="Machida M."/>
            <person name="Baker S.E."/>
            <person name="Andersen M.R."/>
        </authorList>
    </citation>
    <scope>NUCLEOTIDE SEQUENCE [LARGE SCALE GENOMIC DNA]</scope>
    <source>
        <strain evidence="6">IBT 14317</strain>
    </source>
</reference>
<dbReference type="OrthoDB" id="9992527at2759"/>
<evidence type="ECO:0000256" key="2">
    <source>
        <dbReference type="ARBA" id="ARBA00022741"/>
    </source>
</evidence>
<keyword evidence="3" id="KW-0521">NADP</keyword>
<keyword evidence="2" id="KW-0547">Nucleotide-binding</keyword>
<feature type="domain" description="Enoyl reductase (ER)" evidence="5">
    <location>
        <begin position="11"/>
        <end position="355"/>
    </location>
</feature>
<dbReference type="InterPro" id="IPR036291">
    <property type="entry name" value="NAD(P)-bd_dom_sf"/>
</dbReference>
<gene>
    <name evidence="6" type="ORF">BDV23DRAFT_192372</name>
    <name evidence="7" type="ORF">ETB97_005653</name>
</gene>
<proteinExistence type="inferred from homology"/>
<dbReference type="PANTHER" id="PTHR45348:SF2">
    <property type="entry name" value="ZINC-TYPE ALCOHOL DEHYDROGENASE-LIKE PROTEIN C2E1P3.01"/>
    <property type="match status" value="1"/>
</dbReference>
<dbReference type="GO" id="GO:0000166">
    <property type="term" value="F:nucleotide binding"/>
    <property type="evidence" value="ECO:0007669"/>
    <property type="project" value="UniProtKB-KW"/>
</dbReference>
<keyword evidence="8" id="KW-1185">Reference proteome</keyword>
<dbReference type="AlphaFoldDB" id="A0A5N7CFA5"/>
<evidence type="ECO:0000256" key="1">
    <source>
        <dbReference type="ARBA" id="ARBA00008072"/>
    </source>
</evidence>
<accession>A0A8H6E406</accession>
<evidence type="ECO:0000313" key="8">
    <source>
        <dbReference type="Proteomes" id="UP000541154"/>
    </source>
</evidence>
<evidence type="ECO:0000313" key="6">
    <source>
        <dbReference type="EMBL" id="KAE8392866.1"/>
    </source>
</evidence>
<dbReference type="Proteomes" id="UP000541154">
    <property type="component" value="Unassembled WGS sequence"/>
</dbReference>
<keyword evidence="4" id="KW-0560">Oxidoreductase</keyword>
<dbReference type="Gene3D" id="3.90.180.10">
    <property type="entry name" value="Medium-chain alcohol dehydrogenases, catalytic domain"/>
    <property type="match status" value="1"/>
</dbReference>
<name>A0A5N7CFA5_PETAA</name>
<dbReference type="CDD" id="cd08249">
    <property type="entry name" value="enoyl_reductase_like"/>
    <property type="match status" value="1"/>
</dbReference>
<comment type="similarity">
    <text evidence="1">Belongs to the zinc-containing alcohol dehydrogenase family.</text>
</comment>
<dbReference type="EMBL" id="SPNV01000251">
    <property type="protein sequence ID" value="KAF5857550.1"/>
    <property type="molecule type" value="Genomic_DNA"/>
</dbReference>
<evidence type="ECO:0000256" key="4">
    <source>
        <dbReference type="ARBA" id="ARBA00023002"/>
    </source>
</evidence>
<evidence type="ECO:0000256" key="3">
    <source>
        <dbReference type="ARBA" id="ARBA00022857"/>
    </source>
</evidence>
<dbReference type="Gene3D" id="3.40.50.720">
    <property type="entry name" value="NAD(P)-binding Rossmann-like Domain"/>
    <property type="match status" value="1"/>
</dbReference>
<dbReference type="SMART" id="SM00829">
    <property type="entry name" value="PKS_ER"/>
    <property type="match status" value="1"/>
</dbReference>
<dbReference type="InterPro" id="IPR013154">
    <property type="entry name" value="ADH-like_N"/>
</dbReference>
<reference evidence="7 8" key="1">
    <citation type="submission" date="2019-04" db="EMBL/GenBank/DDBJ databases">
        <title>Aspergillus burnettii sp. nov., novel species from soil in southeast Queensland.</title>
        <authorList>
            <person name="Gilchrist C.L.M."/>
            <person name="Pitt J.I."/>
            <person name="Lange L."/>
            <person name="Lacey H.J."/>
            <person name="Vuong D."/>
            <person name="Midgley D.J."/>
            <person name="Greenfield P."/>
            <person name="Bradbury M."/>
            <person name="Lacey E."/>
            <person name="Busk P.K."/>
            <person name="Pilgaard B."/>
            <person name="Chooi Y.H."/>
            <person name="Piggott A.M."/>
        </authorList>
    </citation>
    <scope>NUCLEOTIDE SEQUENCE [LARGE SCALE GENOMIC DNA]</scope>
    <source>
        <strain evidence="7 8">FRR 5400</strain>
    </source>
</reference>
<protein>
    <submittedName>
        <fullName evidence="6">Putative alcohol dehydrogenase</fullName>
    </submittedName>
</protein>
<dbReference type="GO" id="GO:0016651">
    <property type="term" value="F:oxidoreductase activity, acting on NAD(P)H"/>
    <property type="evidence" value="ECO:0007669"/>
    <property type="project" value="InterPro"/>
</dbReference>
<sequence length="361" mass="38383">MSLAQKALIVSDIGKPVTLVSDWPIPEPSTNQVQVRVTVAGLNPHDAKSRDWGLFILRDLSPVTKLDQDPGATDLPSVLSNDVVGRVTKLGPGVTDLAVGDRIVYQPSFAPGSTQNGLQEYAIADLSALAKIPDSITDDEAATLPTNIFPPLVALFETLQIPAPWSSAAKDFDYTNATILIVGGGSNCGQFGVQLAKLAGIGRIVVVGGDPTKLKSFGATHVIDRHAGYETVLANVRDIIGDDLVYAYDAISPPEGQLLALNALSSCKRGALARLLPLGTVDESKVLGKRAGFDVRDVFGSSHAHPELAAAFWSRVPRYLEAGQIKPLAYVVKEGLLAGNVNDVLDAYKHGKRVTKTHIHF</sequence>
<evidence type="ECO:0000313" key="7">
    <source>
        <dbReference type="EMBL" id="KAF5857550.1"/>
    </source>
</evidence>
<dbReference type="PANTHER" id="PTHR45348">
    <property type="entry name" value="HYPOTHETICAL OXIDOREDUCTASE (EUROFUNG)"/>
    <property type="match status" value="1"/>
</dbReference>
<dbReference type="EMBL" id="ML735234">
    <property type="protein sequence ID" value="KAE8392866.1"/>
    <property type="molecule type" value="Genomic_DNA"/>
</dbReference>
<evidence type="ECO:0000259" key="5">
    <source>
        <dbReference type="SMART" id="SM00829"/>
    </source>
</evidence>
<dbReference type="InterPro" id="IPR047122">
    <property type="entry name" value="Trans-enoyl_RdTase-like"/>
</dbReference>
<dbReference type="Pfam" id="PF08240">
    <property type="entry name" value="ADH_N"/>
    <property type="match status" value="1"/>
</dbReference>
<dbReference type="SUPFAM" id="SSF51735">
    <property type="entry name" value="NAD(P)-binding Rossmann-fold domains"/>
    <property type="match status" value="1"/>
</dbReference>
<dbReference type="InterPro" id="IPR020843">
    <property type="entry name" value="ER"/>
</dbReference>
<dbReference type="Proteomes" id="UP000326877">
    <property type="component" value="Unassembled WGS sequence"/>
</dbReference>
<organism evidence="6">
    <name type="scientific">Petromyces alliaceus</name>
    <name type="common">Aspergillus alliaceus</name>
    <dbReference type="NCBI Taxonomy" id="209559"/>
    <lineage>
        <taxon>Eukaryota</taxon>
        <taxon>Fungi</taxon>
        <taxon>Dikarya</taxon>
        <taxon>Ascomycota</taxon>
        <taxon>Pezizomycotina</taxon>
        <taxon>Eurotiomycetes</taxon>
        <taxon>Eurotiomycetidae</taxon>
        <taxon>Eurotiales</taxon>
        <taxon>Aspergillaceae</taxon>
        <taxon>Aspergillus</taxon>
        <taxon>Aspergillus subgen. Circumdati</taxon>
    </lineage>
</organism>